<keyword evidence="2" id="KW-1133">Transmembrane helix</keyword>
<comment type="caution">
    <text evidence="3">The sequence shown here is derived from an EMBL/GenBank/DDBJ whole genome shotgun (WGS) entry which is preliminary data.</text>
</comment>
<dbReference type="Pfam" id="PF13620">
    <property type="entry name" value="CarboxypepD_reg"/>
    <property type="match status" value="1"/>
</dbReference>
<keyword evidence="4" id="KW-1185">Reference proteome</keyword>
<name>A0ABD5R5X2_9EURY</name>
<evidence type="ECO:0000256" key="1">
    <source>
        <dbReference type="SAM" id="MobiDB-lite"/>
    </source>
</evidence>
<protein>
    <submittedName>
        <fullName evidence="3">Carboxypeptidase-like regulatory domain-containing protein</fullName>
    </submittedName>
</protein>
<dbReference type="InterPro" id="IPR008969">
    <property type="entry name" value="CarboxyPept-like_regulatory"/>
</dbReference>
<evidence type="ECO:0000313" key="3">
    <source>
        <dbReference type="EMBL" id="MFC5365444.1"/>
    </source>
</evidence>
<dbReference type="RefSeq" id="WP_227229262.1">
    <property type="nucleotide sequence ID" value="NZ_JAJCVJ010000001.1"/>
</dbReference>
<dbReference type="Gene3D" id="2.60.40.1120">
    <property type="entry name" value="Carboxypeptidase-like, regulatory domain"/>
    <property type="match status" value="2"/>
</dbReference>
<reference evidence="3 4" key="1">
    <citation type="journal article" date="2019" name="Int. J. Syst. Evol. Microbiol.">
        <title>The Global Catalogue of Microorganisms (GCM) 10K type strain sequencing project: providing services to taxonomists for standard genome sequencing and annotation.</title>
        <authorList>
            <consortium name="The Broad Institute Genomics Platform"/>
            <consortium name="The Broad Institute Genome Sequencing Center for Infectious Disease"/>
            <person name="Wu L."/>
            <person name="Ma J."/>
        </authorList>
    </citation>
    <scope>NUCLEOTIDE SEQUENCE [LARGE SCALE GENOMIC DNA]</scope>
    <source>
        <strain evidence="3 4">CGMCC 1.12237</strain>
    </source>
</reference>
<feature type="transmembrane region" description="Helical" evidence="2">
    <location>
        <begin position="386"/>
        <end position="405"/>
    </location>
</feature>
<feature type="compositionally biased region" description="Polar residues" evidence="1">
    <location>
        <begin position="351"/>
        <end position="363"/>
    </location>
</feature>
<dbReference type="SUPFAM" id="SSF49464">
    <property type="entry name" value="Carboxypeptidase regulatory domain-like"/>
    <property type="match status" value="1"/>
</dbReference>
<feature type="region of interest" description="Disordered" evidence="1">
    <location>
        <begin position="351"/>
        <end position="383"/>
    </location>
</feature>
<gene>
    <name evidence="3" type="ORF">ACFPJ5_00725</name>
</gene>
<dbReference type="SUPFAM" id="SSF49478">
    <property type="entry name" value="Cna protein B-type domain"/>
    <property type="match status" value="1"/>
</dbReference>
<feature type="compositionally biased region" description="Low complexity" evidence="1">
    <location>
        <begin position="365"/>
        <end position="383"/>
    </location>
</feature>
<sequence>MTRSPGRTVVFVVTALLVSSVVAVPLLAAPASAQSGGFTVVVTDDTGERLADATVNASWGGERDSKTTTSNGTVVFDVPRGETVFLTVTHPDFASDEQRVVSDTGDPARIEFRTTGTLVVTASAGGERLANARVTLTDEEANETILEGRTGDDGRFTSETIPQGVYNVTVSRTGYFAVEERVAVYGRTTVDTQHQRGSIELRVRVVDPYFSSPEPVAEANVRYDAYDGDTTTGNGVVRLLAPLNSRDSLIVEKEGYQTIERTISVGESPRDLTVTLSRTPTLDTSLSATSVEAGESVTLTVRNAYDDPVTGATVSLDGEEVATTDNGTAEFAVPPGEHEVVVATDETETTLSVTGEGTPTATVRSEPTPTPSATPEAPTTETTGPGFGVLAAVVGLLGLILLAVGGRHRSR</sequence>
<dbReference type="Proteomes" id="UP001596201">
    <property type="component" value="Unassembled WGS sequence"/>
</dbReference>
<proteinExistence type="predicted"/>
<organism evidence="3 4">
    <name type="scientific">Salinirubrum litoreum</name>
    <dbReference type="NCBI Taxonomy" id="1126234"/>
    <lineage>
        <taxon>Archaea</taxon>
        <taxon>Methanobacteriati</taxon>
        <taxon>Methanobacteriota</taxon>
        <taxon>Stenosarchaea group</taxon>
        <taxon>Halobacteria</taxon>
        <taxon>Halobacteriales</taxon>
        <taxon>Haloferacaceae</taxon>
        <taxon>Salinirubrum</taxon>
    </lineage>
</organism>
<keyword evidence="2" id="KW-0812">Transmembrane</keyword>
<accession>A0ABD5R5X2</accession>
<dbReference type="AlphaFoldDB" id="A0ABD5R5X2"/>
<evidence type="ECO:0000256" key="2">
    <source>
        <dbReference type="SAM" id="Phobius"/>
    </source>
</evidence>
<keyword evidence="2" id="KW-0472">Membrane</keyword>
<evidence type="ECO:0000313" key="4">
    <source>
        <dbReference type="Proteomes" id="UP001596201"/>
    </source>
</evidence>
<dbReference type="EMBL" id="JBHSKX010000001">
    <property type="protein sequence ID" value="MFC5365444.1"/>
    <property type="molecule type" value="Genomic_DNA"/>
</dbReference>